<proteinExistence type="predicted"/>
<dbReference type="InterPro" id="IPR000121">
    <property type="entry name" value="PEP_util_C"/>
</dbReference>
<dbReference type="SUPFAM" id="SSF51621">
    <property type="entry name" value="Phosphoenolpyruvate/pyruvate domain"/>
    <property type="match status" value="1"/>
</dbReference>
<reference evidence="2" key="1">
    <citation type="journal article" date="2014" name="Front. Microbiol.">
        <title>High frequency of phylogenetically diverse reductive dehalogenase-homologous genes in deep subseafloor sedimentary metagenomes.</title>
        <authorList>
            <person name="Kawai M."/>
            <person name="Futagami T."/>
            <person name="Toyoda A."/>
            <person name="Takaki Y."/>
            <person name="Nishi S."/>
            <person name="Hori S."/>
            <person name="Arai W."/>
            <person name="Tsubouchi T."/>
            <person name="Morono Y."/>
            <person name="Uchiyama I."/>
            <person name="Ito T."/>
            <person name="Fujiyama A."/>
            <person name="Inagaki F."/>
            <person name="Takami H."/>
        </authorList>
    </citation>
    <scope>NUCLEOTIDE SEQUENCE</scope>
    <source>
        <strain evidence="2">Expedition CK06-06</strain>
    </source>
</reference>
<sequence>MNIVFADLKKIVVSLHEANPMLGHRGCRLGITYPEITEMQARAVFEAACEVTKMGIKVIPEVMIPVVMEAKELANQRKIVDKIAKETINKYGVKLKYMIGTMIEIPRAALTADEVAKEADFFSYGTNDMTQTTLGFSRDDVAKF</sequence>
<organism evidence="2">
    <name type="scientific">marine sediment metagenome</name>
    <dbReference type="NCBI Taxonomy" id="412755"/>
    <lineage>
        <taxon>unclassified sequences</taxon>
        <taxon>metagenomes</taxon>
        <taxon>ecological metagenomes</taxon>
    </lineage>
</organism>
<gene>
    <name evidence="2" type="ORF">S06H3_17720</name>
</gene>
<dbReference type="Pfam" id="PF02896">
    <property type="entry name" value="PEP-utilizers_C"/>
    <property type="match status" value="1"/>
</dbReference>
<dbReference type="InterPro" id="IPR010121">
    <property type="entry name" value="Pyruvate_phosphate_dikinase"/>
</dbReference>
<feature type="non-terminal residue" evidence="2">
    <location>
        <position position="144"/>
    </location>
</feature>
<evidence type="ECO:0000259" key="1">
    <source>
        <dbReference type="Pfam" id="PF02896"/>
    </source>
</evidence>
<dbReference type="EMBL" id="BARV01008883">
    <property type="protein sequence ID" value="GAI09464.1"/>
    <property type="molecule type" value="Genomic_DNA"/>
</dbReference>
<dbReference type="PANTHER" id="PTHR22931">
    <property type="entry name" value="PHOSPHOENOLPYRUVATE DIKINASE-RELATED"/>
    <property type="match status" value="1"/>
</dbReference>
<dbReference type="AlphaFoldDB" id="X1MSX7"/>
<protein>
    <recommendedName>
        <fullName evidence="1">PEP-utilising enzyme C-terminal domain-containing protein</fullName>
    </recommendedName>
</protein>
<feature type="domain" description="PEP-utilising enzyme C-terminal" evidence="1">
    <location>
        <begin position="15"/>
        <end position="141"/>
    </location>
</feature>
<dbReference type="GO" id="GO:0050242">
    <property type="term" value="F:pyruvate, phosphate dikinase activity"/>
    <property type="evidence" value="ECO:0007669"/>
    <property type="project" value="InterPro"/>
</dbReference>
<dbReference type="Gene3D" id="3.20.20.60">
    <property type="entry name" value="Phosphoenolpyruvate-binding domains"/>
    <property type="match status" value="1"/>
</dbReference>
<dbReference type="PANTHER" id="PTHR22931:SF9">
    <property type="entry name" value="PYRUVATE, PHOSPHATE DIKINASE 1, CHLOROPLASTIC"/>
    <property type="match status" value="1"/>
</dbReference>
<dbReference type="InterPro" id="IPR015813">
    <property type="entry name" value="Pyrv/PenolPyrv_kinase-like_dom"/>
</dbReference>
<dbReference type="InterPro" id="IPR040442">
    <property type="entry name" value="Pyrv_kinase-like_dom_sf"/>
</dbReference>
<evidence type="ECO:0000313" key="2">
    <source>
        <dbReference type="EMBL" id="GAI09464.1"/>
    </source>
</evidence>
<accession>X1MSX7</accession>
<comment type="caution">
    <text evidence="2">The sequence shown here is derived from an EMBL/GenBank/DDBJ whole genome shotgun (WGS) entry which is preliminary data.</text>
</comment>
<name>X1MSX7_9ZZZZ</name>